<dbReference type="GO" id="GO:0008253">
    <property type="term" value="F:5'-nucleotidase activity"/>
    <property type="evidence" value="ECO:0007669"/>
    <property type="project" value="TreeGrafter"/>
</dbReference>
<evidence type="ECO:0000259" key="1">
    <source>
        <dbReference type="Pfam" id="PF02872"/>
    </source>
</evidence>
<dbReference type="GO" id="GO:0008768">
    <property type="term" value="F:UDP-sugar diphosphatase activity"/>
    <property type="evidence" value="ECO:0007669"/>
    <property type="project" value="TreeGrafter"/>
</dbReference>
<dbReference type="PANTHER" id="PTHR11575:SF24">
    <property type="entry name" value="5'-NUCLEOTIDASE"/>
    <property type="match status" value="1"/>
</dbReference>
<organism evidence="2 3">
    <name type="scientific">Parabacteroides distasonis</name>
    <dbReference type="NCBI Taxonomy" id="823"/>
    <lineage>
        <taxon>Bacteria</taxon>
        <taxon>Pseudomonadati</taxon>
        <taxon>Bacteroidota</taxon>
        <taxon>Bacteroidia</taxon>
        <taxon>Bacteroidales</taxon>
        <taxon>Tannerellaceae</taxon>
        <taxon>Parabacteroides</taxon>
    </lineage>
</organism>
<dbReference type="Proteomes" id="UP001198806">
    <property type="component" value="Unassembled WGS sequence"/>
</dbReference>
<feature type="domain" description="5'-Nucleotidase C-terminal" evidence="1">
    <location>
        <begin position="1"/>
        <end position="86"/>
    </location>
</feature>
<evidence type="ECO:0000313" key="3">
    <source>
        <dbReference type="Proteomes" id="UP001198806"/>
    </source>
</evidence>
<reference evidence="2" key="1">
    <citation type="submission" date="2021-10" db="EMBL/GenBank/DDBJ databases">
        <title>Collection of gut derived symbiotic bacterial strains cultured from healthy donors.</title>
        <authorList>
            <person name="Lin H."/>
            <person name="Littmann E."/>
            <person name="Kohout C."/>
            <person name="Pamer E.G."/>
        </authorList>
    </citation>
    <scope>NUCLEOTIDE SEQUENCE</scope>
    <source>
        <strain evidence="2">DFI.2.94</strain>
    </source>
</reference>
<accession>A0AAP2VMN3</accession>
<dbReference type="InterPro" id="IPR036907">
    <property type="entry name" value="5'-Nucleotdase_C_sf"/>
</dbReference>
<dbReference type="SUPFAM" id="SSF55816">
    <property type="entry name" value="5'-nucleotidase (syn. UDP-sugar hydrolase), C-terminal domain"/>
    <property type="match status" value="1"/>
</dbReference>
<sequence length="86" mass="9416">ESPVGNLVTDAQVYMANKNGVPVDFAMTNNGGIRDDLKVKPDSSITWGAAQAVQPFGNIMQIVEMTGQQIENVLNQQDEKYFLQVS</sequence>
<dbReference type="PANTHER" id="PTHR11575">
    <property type="entry name" value="5'-NUCLEOTIDASE-RELATED"/>
    <property type="match status" value="1"/>
</dbReference>
<dbReference type="EMBL" id="JAJCNI010000147">
    <property type="protein sequence ID" value="MCB6520472.1"/>
    <property type="molecule type" value="Genomic_DNA"/>
</dbReference>
<feature type="non-terminal residue" evidence="2">
    <location>
        <position position="1"/>
    </location>
</feature>
<evidence type="ECO:0000313" key="2">
    <source>
        <dbReference type="EMBL" id="MCB6520472.1"/>
    </source>
</evidence>
<name>A0AAP2VMN3_PARDI</name>
<dbReference type="Gene3D" id="3.90.780.10">
    <property type="entry name" value="5'-Nucleotidase, C-terminal domain"/>
    <property type="match status" value="1"/>
</dbReference>
<dbReference type="InterPro" id="IPR008334">
    <property type="entry name" value="5'-Nucleotdase_C"/>
</dbReference>
<dbReference type="GO" id="GO:0030288">
    <property type="term" value="C:outer membrane-bounded periplasmic space"/>
    <property type="evidence" value="ECO:0007669"/>
    <property type="project" value="TreeGrafter"/>
</dbReference>
<dbReference type="InterPro" id="IPR006179">
    <property type="entry name" value="5_nucleotidase/apyrase"/>
</dbReference>
<dbReference type="GO" id="GO:0009166">
    <property type="term" value="P:nucleotide catabolic process"/>
    <property type="evidence" value="ECO:0007669"/>
    <property type="project" value="InterPro"/>
</dbReference>
<feature type="non-terminal residue" evidence="2">
    <location>
        <position position="86"/>
    </location>
</feature>
<gene>
    <name evidence="2" type="ORF">LI194_22095</name>
</gene>
<protein>
    <submittedName>
        <fullName evidence="2">5'-nucleotidase C-terminal domain-containing protein</fullName>
    </submittedName>
</protein>
<proteinExistence type="predicted"/>
<dbReference type="AlphaFoldDB" id="A0AAP2VMN3"/>
<comment type="caution">
    <text evidence="2">The sequence shown here is derived from an EMBL/GenBank/DDBJ whole genome shotgun (WGS) entry which is preliminary data.</text>
</comment>
<dbReference type="Pfam" id="PF02872">
    <property type="entry name" value="5_nucleotid_C"/>
    <property type="match status" value="1"/>
</dbReference>